<sequence length="337" mass="35906">MVTDHSRRQVTLDEVAERAGVSRSAASRVINNAPHVSKAKREAVQRAVTDLGYVPNATARALATQQVGAVVLAISSDNPQVFADPFFAEVAVGVNSVLEETELELILQLATSSRGQTRLEQLLRTRQADGVMLMSMHGDDPLAQLAEKSDVPVVFGGTPTNFEPQYYVDADNRGGARLATEHLVATGRRRIATITGRMDESAGTARYKGYQEALAVAGLDAGRVVYGDFSEEGGGQAMEQLLAEHPDLDAVFVASDQMAIGAMRVLKLAGKTIPGDVAVVGFNDVALARHTEPPLTTVAQPIQSLGREMARMLLALIAGESPTPLILPTRLVQRASS</sequence>
<dbReference type="Pfam" id="PF00356">
    <property type="entry name" value="LacI"/>
    <property type="match status" value="1"/>
</dbReference>
<evidence type="ECO:0000256" key="3">
    <source>
        <dbReference type="ARBA" id="ARBA00023163"/>
    </source>
</evidence>
<dbReference type="Pfam" id="PF13377">
    <property type="entry name" value="Peripla_BP_3"/>
    <property type="match status" value="1"/>
</dbReference>
<dbReference type="EMBL" id="JABJRC010000001">
    <property type="protein sequence ID" value="NOL39168.1"/>
    <property type="molecule type" value="Genomic_DNA"/>
</dbReference>
<dbReference type="SUPFAM" id="SSF53822">
    <property type="entry name" value="Periplasmic binding protein-like I"/>
    <property type="match status" value="1"/>
</dbReference>
<keyword evidence="1" id="KW-0805">Transcription regulation</keyword>
<evidence type="ECO:0000256" key="1">
    <source>
        <dbReference type="ARBA" id="ARBA00023015"/>
    </source>
</evidence>
<feature type="domain" description="HTH lacI-type" evidence="4">
    <location>
        <begin position="10"/>
        <end position="64"/>
    </location>
</feature>
<dbReference type="PROSITE" id="PS50932">
    <property type="entry name" value="HTH_LACI_2"/>
    <property type="match status" value="1"/>
</dbReference>
<evidence type="ECO:0000259" key="4">
    <source>
        <dbReference type="PROSITE" id="PS50932"/>
    </source>
</evidence>
<keyword evidence="3" id="KW-0804">Transcription</keyword>
<dbReference type="InterPro" id="IPR000843">
    <property type="entry name" value="HTH_LacI"/>
</dbReference>
<gene>
    <name evidence="5" type="ORF">HPO96_02810</name>
</gene>
<dbReference type="Gene3D" id="1.10.260.40">
    <property type="entry name" value="lambda repressor-like DNA-binding domains"/>
    <property type="match status" value="1"/>
</dbReference>
<dbReference type="CDD" id="cd06267">
    <property type="entry name" value="PBP1_LacI_sugar_binding-like"/>
    <property type="match status" value="1"/>
</dbReference>
<dbReference type="InterPro" id="IPR046335">
    <property type="entry name" value="LacI/GalR-like_sensor"/>
</dbReference>
<dbReference type="PANTHER" id="PTHR30146">
    <property type="entry name" value="LACI-RELATED TRANSCRIPTIONAL REPRESSOR"/>
    <property type="match status" value="1"/>
</dbReference>
<protein>
    <submittedName>
        <fullName evidence="5">LacI family DNA-binding transcriptional regulator</fullName>
    </submittedName>
</protein>
<accession>A0A7Y4NXV6</accession>
<dbReference type="SMART" id="SM00354">
    <property type="entry name" value="HTH_LACI"/>
    <property type="match status" value="1"/>
</dbReference>
<dbReference type="Proteomes" id="UP000534306">
    <property type="component" value="Unassembled WGS sequence"/>
</dbReference>
<dbReference type="GO" id="GO:0003700">
    <property type="term" value="F:DNA-binding transcription factor activity"/>
    <property type="evidence" value="ECO:0007669"/>
    <property type="project" value="TreeGrafter"/>
</dbReference>
<keyword evidence="6" id="KW-1185">Reference proteome</keyword>
<dbReference type="Gene3D" id="3.40.50.2300">
    <property type="match status" value="2"/>
</dbReference>
<dbReference type="GO" id="GO:0000976">
    <property type="term" value="F:transcription cis-regulatory region binding"/>
    <property type="evidence" value="ECO:0007669"/>
    <property type="project" value="TreeGrafter"/>
</dbReference>
<dbReference type="SUPFAM" id="SSF47413">
    <property type="entry name" value="lambda repressor-like DNA-binding domains"/>
    <property type="match status" value="1"/>
</dbReference>
<dbReference type="AlphaFoldDB" id="A0A7Y4NXV6"/>
<dbReference type="PANTHER" id="PTHR30146:SF109">
    <property type="entry name" value="HTH-TYPE TRANSCRIPTIONAL REGULATOR GALS"/>
    <property type="match status" value="1"/>
</dbReference>
<reference evidence="5 6" key="1">
    <citation type="submission" date="2020-05" db="EMBL/GenBank/DDBJ databases">
        <title>Genome sequence of Kribbella sandramycini ATCC 39419.</title>
        <authorList>
            <person name="Maclea K.S."/>
            <person name="Fair J.L."/>
        </authorList>
    </citation>
    <scope>NUCLEOTIDE SEQUENCE [LARGE SCALE GENOMIC DNA]</scope>
    <source>
        <strain evidence="5 6">ATCC 39419</strain>
    </source>
</reference>
<dbReference type="InterPro" id="IPR028082">
    <property type="entry name" value="Peripla_BP_I"/>
</dbReference>
<proteinExistence type="predicted"/>
<organism evidence="5 6">
    <name type="scientific">Kribbella sandramycini</name>
    <dbReference type="NCBI Taxonomy" id="60450"/>
    <lineage>
        <taxon>Bacteria</taxon>
        <taxon>Bacillati</taxon>
        <taxon>Actinomycetota</taxon>
        <taxon>Actinomycetes</taxon>
        <taxon>Propionibacteriales</taxon>
        <taxon>Kribbellaceae</taxon>
        <taxon>Kribbella</taxon>
    </lineage>
</organism>
<evidence type="ECO:0000313" key="6">
    <source>
        <dbReference type="Proteomes" id="UP000534306"/>
    </source>
</evidence>
<evidence type="ECO:0000256" key="2">
    <source>
        <dbReference type="ARBA" id="ARBA00023125"/>
    </source>
</evidence>
<evidence type="ECO:0000313" key="5">
    <source>
        <dbReference type="EMBL" id="NOL39168.1"/>
    </source>
</evidence>
<dbReference type="InterPro" id="IPR010982">
    <property type="entry name" value="Lambda_DNA-bd_dom_sf"/>
</dbReference>
<name>A0A7Y4NXV6_9ACTN</name>
<dbReference type="PROSITE" id="PS00356">
    <property type="entry name" value="HTH_LACI_1"/>
    <property type="match status" value="1"/>
</dbReference>
<dbReference type="CDD" id="cd01392">
    <property type="entry name" value="HTH_LacI"/>
    <property type="match status" value="1"/>
</dbReference>
<comment type="caution">
    <text evidence="5">The sequence shown here is derived from an EMBL/GenBank/DDBJ whole genome shotgun (WGS) entry which is preliminary data.</text>
</comment>
<keyword evidence="2 5" id="KW-0238">DNA-binding</keyword>